<accession>A0ABV3KDM0</accession>
<dbReference type="InterPro" id="IPR009057">
    <property type="entry name" value="Homeodomain-like_sf"/>
</dbReference>
<comment type="caution">
    <text evidence="2">The sequence shown here is derived from an EMBL/GenBank/DDBJ whole genome shotgun (WGS) entry which is preliminary data.</text>
</comment>
<gene>
    <name evidence="2" type="ORF">AB0O96_09885</name>
</gene>
<evidence type="ECO:0000313" key="3">
    <source>
        <dbReference type="Proteomes" id="UP001553031"/>
    </source>
</evidence>
<reference evidence="2 3" key="1">
    <citation type="submission" date="2024-06" db="EMBL/GenBank/DDBJ databases">
        <title>The Natural Products Discovery Center: Release of the First 8490 Sequenced Strains for Exploring Actinobacteria Biosynthetic Diversity.</title>
        <authorList>
            <person name="Kalkreuter E."/>
            <person name="Kautsar S.A."/>
            <person name="Yang D."/>
            <person name="Bader C.D."/>
            <person name="Teijaro C.N."/>
            <person name="Fluegel L."/>
            <person name="Davis C.M."/>
            <person name="Simpson J.R."/>
            <person name="Lauterbach L."/>
            <person name="Steele A.D."/>
            <person name="Gui C."/>
            <person name="Meng S."/>
            <person name="Li G."/>
            <person name="Viehrig K."/>
            <person name="Ye F."/>
            <person name="Su P."/>
            <person name="Kiefer A.F."/>
            <person name="Nichols A."/>
            <person name="Cepeda A.J."/>
            <person name="Yan W."/>
            <person name="Fan B."/>
            <person name="Jiang Y."/>
            <person name="Adhikari A."/>
            <person name="Zheng C.-J."/>
            <person name="Schuster L."/>
            <person name="Cowan T.M."/>
            <person name="Smanski M.J."/>
            <person name="Chevrette M.G."/>
            <person name="De Carvalho L.P.S."/>
            <person name="Shen B."/>
        </authorList>
    </citation>
    <scope>NUCLEOTIDE SEQUENCE [LARGE SCALE GENOMIC DNA]</scope>
    <source>
        <strain evidence="2 3">NPDC079179</strain>
    </source>
</reference>
<dbReference type="Gene3D" id="1.10.10.10">
    <property type="entry name" value="Winged helix-like DNA-binding domain superfamily/Winged helix DNA-binding domain"/>
    <property type="match status" value="1"/>
</dbReference>
<dbReference type="RefSeq" id="WP_145011116.1">
    <property type="nucleotide sequence ID" value="NZ_JBFBLL010000006.1"/>
</dbReference>
<feature type="region of interest" description="Disordered" evidence="1">
    <location>
        <begin position="84"/>
        <end position="103"/>
    </location>
</feature>
<dbReference type="Proteomes" id="UP001553031">
    <property type="component" value="Unassembled WGS sequence"/>
</dbReference>
<dbReference type="InterPro" id="IPR002514">
    <property type="entry name" value="Transposase_8"/>
</dbReference>
<dbReference type="Pfam" id="PF01527">
    <property type="entry name" value="HTH_Tnp_1"/>
    <property type="match status" value="1"/>
</dbReference>
<organism evidence="2 3">
    <name type="scientific">Kocuria salsicia</name>
    <dbReference type="NCBI Taxonomy" id="664639"/>
    <lineage>
        <taxon>Bacteria</taxon>
        <taxon>Bacillati</taxon>
        <taxon>Actinomycetota</taxon>
        <taxon>Actinomycetes</taxon>
        <taxon>Micrococcales</taxon>
        <taxon>Micrococcaceae</taxon>
        <taxon>Kocuria</taxon>
    </lineage>
</organism>
<name>A0ABV3KDM0_9MICC</name>
<dbReference type="EMBL" id="JBFBLL010000006">
    <property type="protein sequence ID" value="MEV8158498.1"/>
    <property type="molecule type" value="Genomic_DNA"/>
</dbReference>
<dbReference type="InterPro" id="IPR036388">
    <property type="entry name" value="WH-like_DNA-bd_sf"/>
</dbReference>
<sequence length="103" mass="11398">MPKKFTPEFRERAVRMVFDRQATEGGPRAASIRVVAESLGCGPETLRAWCNQAITASKATPAPATDESLGEENRRLRRELAEARRANEMAHSSGGRKELCELL</sequence>
<dbReference type="SUPFAM" id="SSF46689">
    <property type="entry name" value="Homeodomain-like"/>
    <property type="match status" value="1"/>
</dbReference>
<keyword evidence="3" id="KW-1185">Reference proteome</keyword>
<protein>
    <submittedName>
        <fullName evidence="2">Transposase</fullName>
    </submittedName>
</protein>
<proteinExistence type="predicted"/>
<evidence type="ECO:0000256" key="1">
    <source>
        <dbReference type="SAM" id="MobiDB-lite"/>
    </source>
</evidence>
<evidence type="ECO:0000313" key="2">
    <source>
        <dbReference type="EMBL" id="MEV8158498.1"/>
    </source>
</evidence>